<proteinExistence type="predicted"/>
<reference evidence="1 2" key="1">
    <citation type="submission" date="2014-06" db="EMBL/GenBank/DDBJ databases">
        <authorList>
            <person name="Ju J."/>
            <person name="Zhang J."/>
        </authorList>
    </citation>
    <scope>NUCLEOTIDE SEQUENCE [LARGE SCALE GENOMIC DNA]</scope>
    <source>
        <strain evidence="1">DmW_048</strain>
    </source>
</reference>
<evidence type="ECO:0000313" key="1">
    <source>
        <dbReference type="EMBL" id="OUI97427.1"/>
    </source>
</evidence>
<gene>
    <name evidence="1" type="ORF">HK15_03325</name>
</gene>
<dbReference type="Proteomes" id="UP000194999">
    <property type="component" value="Unassembled WGS sequence"/>
</dbReference>
<organism evidence="1 2">
    <name type="scientific">Acetobacter orientalis</name>
    <dbReference type="NCBI Taxonomy" id="146474"/>
    <lineage>
        <taxon>Bacteria</taxon>
        <taxon>Pseudomonadati</taxon>
        <taxon>Pseudomonadota</taxon>
        <taxon>Alphaproteobacteria</taxon>
        <taxon>Acetobacterales</taxon>
        <taxon>Acetobacteraceae</taxon>
        <taxon>Acetobacter</taxon>
    </lineage>
</organism>
<sequence>MHDLVAHFRAPKGSLTTQELPPDAQTACACCGLAGATLTVSETPLCLVCAPAYAADEDKIDQHAALIWLPQFDQGTLSRLLSAAWTTLLVSRVGNPTHTHALTILDDLSARRVAAIEKIGTYYPRRLRHAVSTLAPHHMLKRQSAASGLRILPVAAWRERHTDALSTLLSNRNRAP</sequence>
<protein>
    <submittedName>
        <fullName evidence="1">Uncharacterized protein</fullName>
    </submittedName>
</protein>
<dbReference type="RefSeq" id="WP_094756208.1">
    <property type="nucleotide sequence ID" value="NZ_JOOY01000153.1"/>
</dbReference>
<dbReference type="AlphaFoldDB" id="A0A252AZJ3"/>
<comment type="caution">
    <text evidence="1">The sequence shown here is derived from an EMBL/GenBank/DDBJ whole genome shotgun (WGS) entry which is preliminary data.</text>
</comment>
<dbReference type="EMBL" id="JOOY01000153">
    <property type="protein sequence ID" value="OUI97427.1"/>
    <property type="molecule type" value="Genomic_DNA"/>
</dbReference>
<name>A0A252AZJ3_9PROT</name>
<evidence type="ECO:0000313" key="2">
    <source>
        <dbReference type="Proteomes" id="UP000194999"/>
    </source>
</evidence>
<accession>A0A252AZJ3</accession>